<sequence length="708" mass="77195">MGSLAQAQTDGVVIGLHGISGIQPRREIDDLVLNEPDMFNLFLLALESLQKDEGAHQDKMGYFQVSGIHGLPKRDWDGVKGEKRDQGGYCTHGSILFPTWHRPYLAMYEQTIYNTMSRIAGEFKDPKYRDAARRFRLPYWDYLHAREAKTTVFPGVFAGRKTSFAYDFRLPSVLKEDKLMVYRPGDEQTETRLVAMDNPLKNFDFPQSHSVAPEEWQVLEQQVQAEGGGHYLSQRRTARHPKAGRTGEADDFAELDAALNKDREPEVQTLLDLIELAPYADYGNFATAVPSSTGKGANAPNGSLESFHGAYHVLIGGAGHMSRVPIAAFDPVFWFHHCNIDRIFAVWQALHDDFTPTTGTPNASSNLYPFRKDSQQFWNSTDSRDVTSFGYTYADIAGATDRKQVLARFDAGYRWSLQRQSRQGGAQNPAPPQEMLPVDVRGAQVFRYTAAATAAAAVQKPMQALNLVQQKVLEVKDQAVNAITGGGAGGVRPTPSASAGTEAAAAESAGAAANVQSFPRGDEILAGEPQGSRLVLQWYIDSEVNKDALDGAFTIFFFIGPTAAADTSEAGDGPVSWQAEPTLAGMTHVFAAPRDACDNCALQADEGLRVTGTTAITPILLDYVEDGQLGGLAPDDVVPFLRRALVWRVADVNQTKTDPGQVPGGLKISVSATVSVLRPDEPIPEFREPLFFPEVMDGRPASGDPVAA</sequence>
<keyword evidence="7" id="KW-0503">Monooxygenase</keyword>
<feature type="domain" description="Tyrosinase copper-binding" evidence="12">
    <location>
        <begin position="92"/>
        <end position="109"/>
    </location>
</feature>
<evidence type="ECO:0000313" key="14">
    <source>
        <dbReference type="EMBL" id="KAL1640263.1"/>
    </source>
</evidence>
<evidence type="ECO:0000256" key="9">
    <source>
        <dbReference type="ARBA" id="ARBA00048233"/>
    </source>
</evidence>
<evidence type="ECO:0000256" key="5">
    <source>
        <dbReference type="ARBA" id="ARBA00023002"/>
    </source>
</evidence>
<keyword evidence="5" id="KW-0560">Oxidoreductase</keyword>
<dbReference type="InterPro" id="IPR050316">
    <property type="entry name" value="Tyrosinase/Hemocyanin"/>
</dbReference>
<keyword evidence="6" id="KW-0186">Copper</keyword>
<feature type="region of interest" description="Disordered" evidence="11">
    <location>
        <begin position="229"/>
        <end position="249"/>
    </location>
</feature>
<keyword evidence="15" id="KW-1185">Reference proteome</keyword>
<evidence type="ECO:0000256" key="6">
    <source>
        <dbReference type="ARBA" id="ARBA00023008"/>
    </source>
</evidence>
<evidence type="ECO:0000259" key="12">
    <source>
        <dbReference type="PROSITE" id="PS00497"/>
    </source>
</evidence>
<evidence type="ECO:0000313" key="15">
    <source>
        <dbReference type="Proteomes" id="UP001521184"/>
    </source>
</evidence>
<evidence type="ECO:0000256" key="10">
    <source>
        <dbReference type="ARBA" id="ARBA00048881"/>
    </source>
</evidence>
<evidence type="ECO:0000256" key="11">
    <source>
        <dbReference type="SAM" id="MobiDB-lite"/>
    </source>
</evidence>
<protein>
    <recommendedName>
        <fullName evidence="3">tyrosinase</fullName>
        <ecNumber evidence="3">1.14.18.1</ecNumber>
    </recommendedName>
</protein>
<evidence type="ECO:0000256" key="8">
    <source>
        <dbReference type="ARBA" id="ARBA00023101"/>
    </source>
</evidence>
<dbReference type="PRINTS" id="PR00092">
    <property type="entry name" value="TYROSINASE"/>
</dbReference>
<comment type="cofactor">
    <cofactor evidence="1">
        <name>Cu(2+)</name>
        <dbReference type="ChEBI" id="CHEBI:29036"/>
    </cofactor>
</comment>
<proteinExistence type="inferred from homology"/>
<dbReference type="Proteomes" id="UP001521184">
    <property type="component" value="Unassembled WGS sequence"/>
</dbReference>
<keyword evidence="4" id="KW-0479">Metal-binding</keyword>
<accession>A0ABR3TL16</accession>
<dbReference type="Pfam" id="PF18132">
    <property type="entry name" value="Tyrosinase_C"/>
    <property type="match status" value="1"/>
</dbReference>
<comment type="similarity">
    <text evidence="2">Belongs to the tyrosinase family.</text>
</comment>
<name>A0ABR3TL16_9PEZI</name>
<feature type="region of interest" description="Disordered" evidence="11">
    <location>
        <begin position="484"/>
        <end position="505"/>
    </location>
</feature>
<dbReference type="EMBL" id="JAKEKT020000052">
    <property type="protein sequence ID" value="KAL1640263.1"/>
    <property type="molecule type" value="Genomic_DNA"/>
</dbReference>
<reference evidence="14 15" key="1">
    <citation type="journal article" date="2023" name="Plant Dis.">
        <title>First Report of Diplodia intermedia Causing Canker and Dieback Diseases on Apple Trees in Canada.</title>
        <authorList>
            <person name="Ellouze W."/>
            <person name="Ilyukhin E."/>
            <person name="Sulman M."/>
            <person name="Ali S."/>
        </authorList>
    </citation>
    <scope>NUCLEOTIDE SEQUENCE [LARGE SCALE GENOMIC DNA]</scope>
    <source>
        <strain evidence="14 15">M45-28</strain>
    </source>
</reference>
<dbReference type="Pfam" id="PF00264">
    <property type="entry name" value="Tyrosinase"/>
    <property type="match status" value="1"/>
</dbReference>
<dbReference type="PROSITE" id="PS00497">
    <property type="entry name" value="TYROSINASE_1"/>
    <property type="match status" value="1"/>
</dbReference>
<dbReference type="InterPro" id="IPR002227">
    <property type="entry name" value="Tyrosinase_Cu-bd"/>
</dbReference>
<dbReference type="EC" id="1.14.18.1" evidence="3"/>
<dbReference type="InterPro" id="IPR008922">
    <property type="entry name" value="Di-copper_centre_dom_sf"/>
</dbReference>
<evidence type="ECO:0000256" key="7">
    <source>
        <dbReference type="ARBA" id="ARBA00023033"/>
    </source>
</evidence>
<gene>
    <name evidence="14" type="ORF">SLS58_007079</name>
</gene>
<keyword evidence="8" id="KW-0470">Melanin biosynthesis</keyword>
<dbReference type="Gene3D" id="1.10.1280.10">
    <property type="entry name" value="Di-copper center containing domain from catechol oxidase"/>
    <property type="match status" value="1"/>
</dbReference>
<dbReference type="PANTHER" id="PTHR11474:SF76">
    <property type="entry name" value="SHKT DOMAIN-CONTAINING PROTEIN"/>
    <property type="match status" value="1"/>
</dbReference>
<comment type="caution">
    <text evidence="14">The sequence shown here is derived from an EMBL/GenBank/DDBJ whole genome shotgun (WGS) entry which is preliminary data.</text>
</comment>
<dbReference type="SUPFAM" id="SSF48056">
    <property type="entry name" value="Di-copper centre-containing domain"/>
    <property type="match status" value="1"/>
</dbReference>
<comment type="catalytic activity">
    <reaction evidence="9">
        <text>2 L-dopa + O2 = 2 L-dopaquinone + 2 H2O</text>
        <dbReference type="Rhea" id="RHEA:34287"/>
        <dbReference type="ChEBI" id="CHEBI:15377"/>
        <dbReference type="ChEBI" id="CHEBI:15379"/>
        <dbReference type="ChEBI" id="CHEBI:57504"/>
        <dbReference type="ChEBI" id="CHEBI:57924"/>
        <dbReference type="EC" id="1.14.18.1"/>
    </reaction>
</comment>
<evidence type="ECO:0000256" key="3">
    <source>
        <dbReference type="ARBA" id="ARBA00011906"/>
    </source>
</evidence>
<dbReference type="PROSITE" id="PS00498">
    <property type="entry name" value="TYROSINASE_2"/>
    <property type="match status" value="1"/>
</dbReference>
<dbReference type="InterPro" id="IPR041640">
    <property type="entry name" value="Tyrosinase_C"/>
</dbReference>
<evidence type="ECO:0000256" key="2">
    <source>
        <dbReference type="ARBA" id="ARBA00009928"/>
    </source>
</evidence>
<feature type="domain" description="Tyrosinase copper-binding" evidence="13">
    <location>
        <begin position="330"/>
        <end position="341"/>
    </location>
</feature>
<evidence type="ECO:0000256" key="1">
    <source>
        <dbReference type="ARBA" id="ARBA00001973"/>
    </source>
</evidence>
<dbReference type="PANTHER" id="PTHR11474">
    <property type="entry name" value="TYROSINASE FAMILY MEMBER"/>
    <property type="match status" value="1"/>
</dbReference>
<evidence type="ECO:0000256" key="4">
    <source>
        <dbReference type="ARBA" id="ARBA00022723"/>
    </source>
</evidence>
<dbReference type="Gene3D" id="2.60.310.20">
    <property type="match status" value="1"/>
</dbReference>
<organism evidence="14 15">
    <name type="scientific">Diplodia intermedia</name>
    <dbReference type="NCBI Taxonomy" id="856260"/>
    <lineage>
        <taxon>Eukaryota</taxon>
        <taxon>Fungi</taxon>
        <taxon>Dikarya</taxon>
        <taxon>Ascomycota</taxon>
        <taxon>Pezizomycotina</taxon>
        <taxon>Dothideomycetes</taxon>
        <taxon>Dothideomycetes incertae sedis</taxon>
        <taxon>Botryosphaeriales</taxon>
        <taxon>Botryosphaeriaceae</taxon>
        <taxon>Diplodia</taxon>
    </lineage>
</organism>
<comment type="catalytic activity">
    <reaction evidence="10">
        <text>L-tyrosine + O2 = L-dopaquinone + H2O</text>
        <dbReference type="Rhea" id="RHEA:18117"/>
        <dbReference type="ChEBI" id="CHEBI:15377"/>
        <dbReference type="ChEBI" id="CHEBI:15379"/>
        <dbReference type="ChEBI" id="CHEBI:57924"/>
        <dbReference type="ChEBI" id="CHEBI:58315"/>
        <dbReference type="EC" id="1.14.18.1"/>
    </reaction>
</comment>
<feature type="compositionally biased region" description="Low complexity" evidence="11">
    <location>
        <begin position="493"/>
        <end position="505"/>
    </location>
</feature>
<evidence type="ECO:0000259" key="13">
    <source>
        <dbReference type="PROSITE" id="PS00498"/>
    </source>
</evidence>